<evidence type="ECO:0000256" key="1">
    <source>
        <dbReference type="SAM" id="MobiDB-lite"/>
    </source>
</evidence>
<dbReference type="Proteomes" id="UP000238479">
    <property type="component" value="Chromosome 1"/>
</dbReference>
<organism evidence="2 3">
    <name type="scientific">Rosa chinensis</name>
    <name type="common">China rose</name>
    <dbReference type="NCBI Taxonomy" id="74649"/>
    <lineage>
        <taxon>Eukaryota</taxon>
        <taxon>Viridiplantae</taxon>
        <taxon>Streptophyta</taxon>
        <taxon>Embryophyta</taxon>
        <taxon>Tracheophyta</taxon>
        <taxon>Spermatophyta</taxon>
        <taxon>Magnoliopsida</taxon>
        <taxon>eudicotyledons</taxon>
        <taxon>Gunneridae</taxon>
        <taxon>Pentapetalae</taxon>
        <taxon>rosids</taxon>
        <taxon>fabids</taxon>
        <taxon>Rosales</taxon>
        <taxon>Rosaceae</taxon>
        <taxon>Rosoideae</taxon>
        <taxon>Rosoideae incertae sedis</taxon>
        <taxon>Rosa</taxon>
    </lineage>
</organism>
<dbReference type="PANTHER" id="PTHR33144:SF52">
    <property type="match status" value="1"/>
</dbReference>
<dbReference type="STRING" id="74649.A0A2P6S971"/>
<feature type="compositionally biased region" description="Polar residues" evidence="1">
    <location>
        <begin position="46"/>
        <end position="67"/>
    </location>
</feature>
<proteinExistence type="predicted"/>
<evidence type="ECO:0000313" key="3">
    <source>
        <dbReference type="Proteomes" id="UP000238479"/>
    </source>
</evidence>
<evidence type="ECO:0008006" key="4">
    <source>
        <dbReference type="Google" id="ProtNLM"/>
    </source>
</evidence>
<feature type="compositionally biased region" description="Polar residues" evidence="1">
    <location>
        <begin position="74"/>
        <end position="93"/>
    </location>
</feature>
<feature type="region of interest" description="Disordered" evidence="1">
    <location>
        <begin position="1"/>
        <end position="102"/>
    </location>
</feature>
<dbReference type="OMA" id="CMSMEEL"/>
<name>A0A2P6S971_ROSCH</name>
<sequence length="239" mass="27333">MAPKRTKCMSMEELIPPSPVRPRKGQSQSRSTKRTSASGQYKRPRSNTTGNQQEVQLETPTAAQSETSQHHVSETSQEEPVTTQLHDSGQITQRAKKGRGAACGMPEWGTGKLIHIEFDANWMLIIENGKGFSSQLGILARDGEKVPLTYTSWNAMPEDILDAIWKDVKDNTDVPDEYKQHCLKVVGSRWRDWKCRVKTQWYDKYETDEQRLTFIPSQVVGEQWKILVKYWGLPQIKIN</sequence>
<comment type="caution">
    <text evidence="2">The sequence shown here is derived from an EMBL/GenBank/DDBJ whole genome shotgun (WGS) entry which is preliminary data.</text>
</comment>
<evidence type="ECO:0000313" key="2">
    <source>
        <dbReference type="EMBL" id="PRQ55215.1"/>
    </source>
</evidence>
<dbReference type="PANTHER" id="PTHR33144">
    <property type="entry name" value="OS10G0409366 PROTEIN-RELATED"/>
    <property type="match status" value="1"/>
</dbReference>
<dbReference type="Gramene" id="PRQ55215">
    <property type="protein sequence ID" value="PRQ55215"/>
    <property type="gene ID" value="RchiOBHm_Chr1g0322131"/>
</dbReference>
<dbReference type="AlphaFoldDB" id="A0A2P6S971"/>
<feature type="compositionally biased region" description="Polar residues" evidence="1">
    <location>
        <begin position="25"/>
        <end position="39"/>
    </location>
</feature>
<keyword evidence="3" id="KW-1185">Reference proteome</keyword>
<protein>
    <recommendedName>
        <fullName evidence="4">Transposase, Ptta/En/Spm, plant</fullName>
    </recommendedName>
</protein>
<dbReference type="EMBL" id="PDCK01000039">
    <property type="protein sequence ID" value="PRQ55215.1"/>
    <property type="molecule type" value="Genomic_DNA"/>
</dbReference>
<accession>A0A2P6S971</accession>
<gene>
    <name evidence="2" type="ORF">RchiOBHm_Chr1g0322131</name>
</gene>
<reference evidence="2 3" key="1">
    <citation type="journal article" date="2018" name="Nat. Genet.">
        <title>The Rosa genome provides new insights in the design of modern roses.</title>
        <authorList>
            <person name="Bendahmane M."/>
        </authorList>
    </citation>
    <scope>NUCLEOTIDE SEQUENCE [LARGE SCALE GENOMIC DNA]</scope>
    <source>
        <strain evidence="3">cv. Old Blush</strain>
    </source>
</reference>